<feature type="non-terminal residue" evidence="1">
    <location>
        <position position="186"/>
    </location>
</feature>
<reference evidence="1" key="1">
    <citation type="submission" date="2018-05" db="EMBL/GenBank/DDBJ databases">
        <authorList>
            <person name="Lanie J.A."/>
            <person name="Ng W.-L."/>
            <person name="Kazmierczak K.M."/>
            <person name="Andrzejewski T.M."/>
            <person name="Davidsen T.M."/>
            <person name="Wayne K.J."/>
            <person name="Tettelin H."/>
            <person name="Glass J.I."/>
            <person name="Rusch D."/>
            <person name="Podicherti R."/>
            <person name="Tsui H.-C.T."/>
            <person name="Winkler M.E."/>
        </authorList>
    </citation>
    <scope>NUCLEOTIDE SEQUENCE</scope>
</reference>
<dbReference type="EMBL" id="UINC01169066">
    <property type="protein sequence ID" value="SVD72420.1"/>
    <property type="molecule type" value="Genomic_DNA"/>
</dbReference>
<sequence length="186" mass="21241">MTDTLASVSRWATFLFFAFAILSEGRAEEKYPPEGLFEEIWMEVRMFDAKVGYAHTTFERHGSEVRLQTHTYMKIKRAGTEVIMESHENSRETIDGEILGFTGVVNMGAQPIRKEGIVKGGKVVVTNEQFGRKSINSYELDERGVMNWGLIRLMVEKGFHRGTKYEVWVYSPDFGMESPTKATIEV</sequence>
<organism evidence="1">
    <name type="scientific">marine metagenome</name>
    <dbReference type="NCBI Taxonomy" id="408172"/>
    <lineage>
        <taxon>unclassified sequences</taxon>
        <taxon>metagenomes</taxon>
        <taxon>ecological metagenomes</taxon>
    </lineage>
</organism>
<evidence type="ECO:0000313" key="1">
    <source>
        <dbReference type="EMBL" id="SVD72420.1"/>
    </source>
</evidence>
<gene>
    <name evidence="1" type="ORF">METZ01_LOCUS425274</name>
</gene>
<name>A0A382XNK6_9ZZZZ</name>
<accession>A0A382XNK6</accession>
<evidence type="ECO:0008006" key="2">
    <source>
        <dbReference type="Google" id="ProtNLM"/>
    </source>
</evidence>
<dbReference type="AlphaFoldDB" id="A0A382XNK6"/>
<protein>
    <recommendedName>
        <fullName evidence="2">DUF3108 domain-containing protein</fullName>
    </recommendedName>
</protein>
<proteinExistence type="predicted"/>